<keyword evidence="7" id="KW-0227">DNA damage</keyword>
<evidence type="ECO:0000256" key="14">
    <source>
        <dbReference type="PROSITE-ProRule" id="PRU10141"/>
    </source>
</evidence>
<evidence type="ECO:0000313" key="18">
    <source>
        <dbReference type="EnsemblMetazoa" id="CLYHEMP004712.1"/>
    </source>
</evidence>
<comment type="subcellular location">
    <subcellularLocation>
        <location evidence="1">Nucleus</location>
    </subcellularLocation>
</comment>
<reference evidence="18" key="1">
    <citation type="submission" date="2021-01" db="UniProtKB">
        <authorList>
            <consortium name="EnsemblMetazoa"/>
        </authorList>
    </citation>
    <scope>IDENTIFICATION</scope>
</reference>
<dbReference type="GO" id="GO:0004674">
    <property type="term" value="F:protein serine/threonine kinase activity"/>
    <property type="evidence" value="ECO:0007669"/>
    <property type="project" value="UniProtKB-KW"/>
</dbReference>
<dbReference type="InterPro" id="IPR000719">
    <property type="entry name" value="Prot_kinase_dom"/>
</dbReference>
<evidence type="ECO:0000256" key="1">
    <source>
        <dbReference type="ARBA" id="ARBA00004123"/>
    </source>
</evidence>
<dbReference type="RefSeq" id="XP_066933170.1">
    <property type="nucleotide sequence ID" value="XM_067077069.1"/>
</dbReference>
<dbReference type="PANTHER" id="PTHR43895:SF32">
    <property type="entry name" value="SERINE_THREONINE-PROTEIN KINASE CHK1"/>
    <property type="match status" value="1"/>
</dbReference>
<keyword evidence="9 14" id="KW-0067">ATP-binding</keyword>
<evidence type="ECO:0000256" key="13">
    <source>
        <dbReference type="ARBA" id="ARBA00048679"/>
    </source>
</evidence>
<dbReference type="PROSITE" id="PS50011">
    <property type="entry name" value="PROTEIN_KINASE_DOM"/>
    <property type="match status" value="1"/>
</dbReference>
<feature type="binding site" evidence="14">
    <location>
        <position position="40"/>
    </location>
    <ligand>
        <name>ATP</name>
        <dbReference type="ChEBI" id="CHEBI:30616"/>
    </ligand>
</feature>
<evidence type="ECO:0000256" key="12">
    <source>
        <dbReference type="ARBA" id="ARBA00047899"/>
    </source>
</evidence>
<evidence type="ECO:0000256" key="3">
    <source>
        <dbReference type="ARBA" id="ARBA00012513"/>
    </source>
</evidence>
<evidence type="ECO:0000256" key="8">
    <source>
        <dbReference type="ARBA" id="ARBA00022777"/>
    </source>
</evidence>
<keyword evidence="8" id="KW-0418">Kinase</keyword>
<dbReference type="Gene3D" id="1.10.510.10">
    <property type="entry name" value="Transferase(Phosphotransferase) domain 1"/>
    <property type="match status" value="1"/>
</dbReference>
<dbReference type="GeneID" id="136820834"/>
<dbReference type="FunFam" id="1.10.510.10:FF:000301">
    <property type="entry name" value="Serine/threonine-protein kinase Chk1"/>
    <property type="match status" value="1"/>
</dbReference>
<dbReference type="GO" id="GO:0035861">
    <property type="term" value="C:site of double-strand break"/>
    <property type="evidence" value="ECO:0007669"/>
    <property type="project" value="TreeGrafter"/>
</dbReference>
<evidence type="ECO:0000256" key="6">
    <source>
        <dbReference type="ARBA" id="ARBA00022741"/>
    </source>
</evidence>
<sequence length="477" mass="54848">MAEYEPFVEGWDFVETLGEGAYGEVRLAINSKTQEAVAVKIVNYDKLAENKDSLKKEVCIHRMLQHTNIVKFYGQRTEKDRIFLFLEYAPGGELFDKIEPDTGMPISQAQKYFKQLINGLEYIHSKGVTHRDIKPENLLIDNEGNLKITDFGFSTMFKYKGKERMLERCCGTPPYVAPEVLKQREYKAEPADIWSCGIVLVAMLAGELPWDEPREKCVEFSSWLKCKLTNSPWTKIDTLSLGFLKKLLNPNPSKRCTISQMKKDKWFLRSYSTLNKSPHCSPCIDSPSLKRRNSMTNTDLNTPKRMRSNDGQRFCLSQPDPTIDISEFKLDSNQNNNNRNMFANDENHIAWSQPANIDAMLLSQIVTTPGSSQSTNPITWIAKRLTRFNLSLTIEKSMKKLTELMKEFPHCKTTTPTSHQLKVSTLDRRKATLNYQIDFIETGQSSLMVGFRLTKGDGIEFKRHFKKIKNDMKDFIV</sequence>
<proteinExistence type="inferred from homology"/>
<evidence type="ECO:0000259" key="17">
    <source>
        <dbReference type="PROSITE" id="PS50011"/>
    </source>
</evidence>
<dbReference type="GO" id="GO:0005634">
    <property type="term" value="C:nucleus"/>
    <property type="evidence" value="ECO:0007669"/>
    <property type="project" value="UniProtKB-SubCell"/>
</dbReference>
<name>A0A7M5V9B2_9CNID</name>
<dbReference type="InterPro" id="IPR034670">
    <property type="entry name" value="Chk1_catalytic_dom"/>
</dbReference>
<evidence type="ECO:0000256" key="10">
    <source>
        <dbReference type="ARBA" id="ARBA00023242"/>
    </source>
</evidence>
<dbReference type="Gene3D" id="3.30.310.80">
    <property type="entry name" value="Kinase associated domain 1, KA1"/>
    <property type="match status" value="1"/>
</dbReference>
<feature type="region of interest" description="Disordered" evidence="16">
    <location>
        <begin position="291"/>
        <end position="313"/>
    </location>
</feature>
<dbReference type="CDD" id="cd14069">
    <property type="entry name" value="STKc_Chk1"/>
    <property type="match status" value="1"/>
</dbReference>
<organism evidence="18 19">
    <name type="scientific">Clytia hemisphaerica</name>
    <dbReference type="NCBI Taxonomy" id="252671"/>
    <lineage>
        <taxon>Eukaryota</taxon>
        <taxon>Metazoa</taxon>
        <taxon>Cnidaria</taxon>
        <taxon>Hydrozoa</taxon>
        <taxon>Hydroidolina</taxon>
        <taxon>Leptothecata</taxon>
        <taxon>Obeliida</taxon>
        <taxon>Clytiidae</taxon>
        <taxon>Clytia</taxon>
    </lineage>
</organism>
<keyword evidence="19" id="KW-1185">Reference proteome</keyword>
<keyword evidence="11" id="KW-0131">Cell cycle</keyword>
<dbReference type="SMART" id="SM00220">
    <property type="entry name" value="S_TKc"/>
    <property type="match status" value="1"/>
</dbReference>
<dbReference type="InterPro" id="IPR017441">
    <property type="entry name" value="Protein_kinase_ATP_BS"/>
</dbReference>
<dbReference type="PANTHER" id="PTHR43895">
    <property type="entry name" value="CALCIUM/CALMODULIN-DEPENDENT PROTEIN KINASE KINASE-RELATED"/>
    <property type="match status" value="1"/>
</dbReference>
<dbReference type="EC" id="2.7.11.1" evidence="3"/>
<evidence type="ECO:0000256" key="15">
    <source>
        <dbReference type="RuleBase" id="RU000304"/>
    </source>
</evidence>
<keyword evidence="10" id="KW-0539">Nucleus</keyword>
<dbReference type="SUPFAM" id="SSF56112">
    <property type="entry name" value="Protein kinase-like (PK-like)"/>
    <property type="match status" value="1"/>
</dbReference>
<evidence type="ECO:0000256" key="5">
    <source>
        <dbReference type="ARBA" id="ARBA00022679"/>
    </source>
</evidence>
<evidence type="ECO:0000256" key="7">
    <source>
        <dbReference type="ARBA" id="ARBA00022763"/>
    </source>
</evidence>
<dbReference type="OrthoDB" id="539158at2759"/>
<evidence type="ECO:0000256" key="2">
    <source>
        <dbReference type="ARBA" id="ARBA00010791"/>
    </source>
</evidence>
<dbReference type="FunFam" id="3.30.200.20:FF:000229">
    <property type="entry name" value="Serine/threonine-protein kinase Chk1"/>
    <property type="match status" value="1"/>
</dbReference>
<dbReference type="GO" id="GO:0005737">
    <property type="term" value="C:cytoplasm"/>
    <property type="evidence" value="ECO:0007669"/>
    <property type="project" value="TreeGrafter"/>
</dbReference>
<keyword evidence="5" id="KW-0808">Transferase</keyword>
<dbReference type="PROSITE" id="PS00108">
    <property type="entry name" value="PROTEIN_KINASE_ST"/>
    <property type="match status" value="1"/>
</dbReference>
<evidence type="ECO:0000256" key="11">
    <source>
        <dbReference type="ARBA" id="ARBA00023306"/>
    </source>
</evidence>
<protein>
    <recommendedName>
        <fullName evidence="3">non-specific serine/threonine protein kinase</fullName>
        <ecNumber evidence="3">2.7.11.1</ecNumber>
    </recommendedName>
</protein>
<comment type="catalytic activity">
    <reaction evidence="13">
        <text>L-seryl-[protein] + ATP = O-phospho-L-seryl-[protein] + ADP + H(+)</text>
        <dbReference type="Rhea" id="RHEA:17989"/>
        <dbReference type="Rhea" id="RHEA-COMP:9863"/>
        <dbReference type="Rhea" id="RHEA-COMP:11604"/>
        <dbReference type="ChEBI" id="CHEBI:15378"/>
        <dbReference type="ChEBI" id="CHEBI:29999"/>
        <dbReference type="ChEBI" id="CHEBI:30616"/>
        <dbReference type="ChEBI" id="CHEBI:83421"/>
        <dbReference type="ChEBI" id="CHEBI:456216"/>
        <dbReference type="EC" id="2.7.11.1"/>
    </reaction>
</comment>
<dbReference type="PROSITE" id="PS00107">
    <property type="entry name" value="PROTEIN_KINASE_ATP"/>
    <property type="match status" value="1"/>
</dbReference>
<dbReference type="GO" id="GO:0007095">
    <property type="term" value="P:mitotic G2 DNA damage checkpoint signaling"/>
    <property type="evidence" value="ECO:0007669"/>
    <property type="project" value="TreeGrafter"/>
</dbReference>
<evidence type="ECO:0000313" key="19">
    <source>
        <dbReference type="Proteomes" id="UP000594262"/>
    </source>
</evidence>
<evidence type="ECO:0000256" key="9">
    <source>
        <dbReference type="ARBA" id="ARBA00022840"/>
    </source>
</evidence>
<keyword evidence="4 15" id="KW-0723">Serine/threonine-protein kinase</keyword>
<evidence type="ECO:0000256" key="16">
    <source>
        <dbReference type="SAM" id="MobiDB-lite"/>
    </source>
</evidence>
<dbReference type="Proteomes" id="UP000594262">
    <property type="component" value="Unplaced"/>
</dbReference>
<accession>A0A7M5V9B2</accession>
<feature type="domain" description="Protein kinase" evidence="17">
    <location>
        <begin position="11"/>
        <end position="267"/>
    </location>
</feature>
<keyword evidence="6 14" id="KW-0547">Nucleotide-binding</keyword>
<dbReference type="InterPro" id="IPR011009">
    <property type="entry name" value="Kinase-like_dom_sf"/>
</dbReference>
<comment type="similarity">
    <text evidence="2">Belongs to the protein kinase superfamily. CAMK Ser/Thr protein kinase family. NIM1 subfamily.</text>
</comment>
<evidence type="ECO:0000256" key="4">
    <source>
        <dbReference type="ARBA" id="ARBA00022527"/>
    </source>
</evidence>
<dbReference type="AlphaFoldDB" id="A0A7M5V9B2"/>
<dbReference type="InterPro" id="IPR008271">
    <property type="entry name" value="Ser/Thr_kinase_AS"/>
</dbReference>
<dbReference type="GO" id="GO:0005524">
    <property type="term" value="F:ATP binding"/>
    <property type="evidence" value="ECO:0007669"/>
    <property type="project" value="UniProtKB-UniRule"/>
</dbReference>
<dbReference type="Pfam" id="PF00069">
    <property type="entry name" value="Pkinase"/>
    <property type="match status" value="1"/>
</dbReference>
<comment type="catalytic activity">
    <reaction evidence="12">
        <text>L-threonyl-[protein] + ATP = O-phospho-L-threonyl-[protein] + ADP + H(+)</text>
        <dbReference type="Rhea" id="RHEA:46608"/>
        <dbReference type="Rhea" id="RHEA-COMP:11060"/>
        <dbReference type="Rhea" id="RHEA-COMP:11605"/>
        <dbReference type="ChEBI" id="CHEBI:15378"/>
        <dbReference type="ChEBI" id="CHEBI:30013"/>
        <dbReference type="ChEBI" id="CHEBI:30616"/>
        <dbReference type="ChEBI" id="CHEBI:61977"/>
        <dbReference type="ChEBI" id="CHEBI:456216"/>
        <dbReference type="EC" id="2.7.11.1"/>
    </reaction>
</comment>
<dbReference type="EnsemblMetazoa" id="CLYHEMT004712.1">
    <property type="protein sequence ID" value="CLYHEMP004712.1"/>
    <property type="gene ID" value="CLYHEMG004712"/>
</dbReference>